<organism evidence="1 2">
    <name type="scientific">Trichuris suis</name>
    <name type="common">pig whipworm</name>
    <dbReference type="NCBI Taxonomy" id="68888"/>
    <lineage>
        <taxon>Eukaryota</taxon>
        <taxon>Metazoa</taxon>
        <taxon>Ecdysozoa</taxon>
        <taxon>Nematoda</taxon>
        <taxon>Enoplea</taxon>
        <taxon>Dorylaimia</taxon>
        <taxon>Trichinellida</taxon>
        <taxon>Trichuridae</taxon>
        <taxon>Trichuris</taxon>
    </lineage>
</organism>
<reference evidence="1 2" key="1">
    <citation type="journal article" date="2014" name="Nat. Genet.">
        <title>Genome and transcriptome of the porcine whipworm Trichuris suis.</title>
        <authorList>
            <person name="Jex A.R."/>
            <person name="Nejsum P."/>
            <person name="Schwarz E.M."/>
            <person name="Hu L."/>
            <person name="Young N.D."/>
            <person name="Hall R.S."/>
            <person name="Korhonen P.K."/>
            <person name="Liao S."/>
            <person name="Thamsborg S."/>
            <person name="Xia J."/>
            <person name="Xu P."/>
            <person name="Wang S."/>
            <person name="Scheerlinck J.P."/>
            <person name="Hofmann A."/>
            <person name="Sternberg P.W."/>
            <person name="Wang J."/>
            <person name="Gasser R.B."/>
        </authorList>
    </citation>
    <scope>NUCLEOTIDE SEQUENCE [LARGE SCALE GENOMIC DNA]</scope>
    <source>
        <strain evidence="1">DCEP-RM93M</strain>
    </source>
</reference>
<proteinExistence type="predicted"/>
<evidence type="ECO:0000313" key="1">
    <source>
        <dbReference type="EMBL" id="KFD56417.1"/>
    </source>
</evidence>
<evidence type="ECO:0000313" key="2">
    <source>
        <dbReference type="Proteomes" id="UP000030764"/>
    </source>
</evidence>
<dbReference type="EMBL" id="KL363193">
    <property type="protein sequence ID" value="KFD56417.1"/>
    <property type="molecule type" value="Genomic_DNA"/>
</dbReference>
<keyword evidence="2" id="KW-1185">Reference proteome</keyword>
<gene>
    <name evidence="1" type="ORF">M513_02521</name>
</gene>
<accession>A0A085MGS1</accession>
<name>A0A085MGS1_9BILA</name>
<dbReference type="AlphaFoldDB" id="A0A085MGS1"/>
<dbReference type="Proteomes" id="UP000030764">
    <property type="component" value="Unassembled WGS sequence"/>
</dbReference>
<sequence length="185" mass="20899">MKSRCVTFRKVRPPTATPTGWCAPPMGQTDHTYAALSRAFNCSFPMEEVPIGELPPFRKHWGHSEVMDCDTVCVLEFTRLIAVPFQYGMGIRSCGFKLVGFIVPQLPVLTDAYSRLNRVPFECLAKAALFVVSLQEHLRREPQQQYAPTTKLSFPCTSFKFQVWSCEAPVYHSNSLSTGSIFVKR</sequence>
<protein>
    <submittedName>
        <fullName evidence="1">Uncharacterized protein</fullName>
    </submittedName>
</protein>